<dbReference type="Pfam" id="PF05843">
    <property type="entry name" value="Suf"/>
    <property type="match status" value="1"/>
</dbReference>
<dbReference type="PANTHER" id="PTHR19980:SF0">
    <property type="entry name" value="CLEAVAGE STIMULATION FACTOR SUBUNIT 3"/>
    <property type="match status" value="1"/>
</dbReference>
<dbReference type="RefSeq" id="XP_033449320.1">
    <property type="nucleotide sequence ID" value="XM_033592428.1"/>
</dbReference>
<name>A0A6A5RMS9_9PLEO</name>
<comment type="function">
    <text evidence="1 4">Component of the cleavage factor IA (CFIA) complex, which is involved in the endonucleolytic cleavage during polyadenylation-dependent pre-mRNA 3'-end formation.</text>
</comment>
<feature type="compositionally biased region" description="Polar residues" evidence="5">
    <location>
        <begin position="892"/>
        <end position="911"/>
    </location>
</feature>
<accession>A0A6A5RMS9</accession>
<evidence type="ECO:0000256" key="1">
    <source>
        <dbReference type="ARBA" id="ARBA00002863"/>
    </source>
</evidence>
<organism evidence="7 8">
    <name type="scientific">Didymella exigua CBS 183.55</name>
    <dbReference type="NCBI Taxonomy" id="1150837"/>
    <lineage>
        <taxon>Eukaryota</taxon>
        <taxon>Fungi</taxon>
        <taxon>Dikarya</taxon>
        <taxon>Ascomycota</taxon>
        <taxon>Pezizomycotina</taxon>
        <taxon>Dothideomycetes</taxon>
        <taxon>Pleosporomycetidae</taxon>
        <taxon>Pleosporales</taxon>
        <taxon>Pleosporineae</taxon>
        <taxon>Didymellaceae</taxon>
        <taxon>Didymella</taxon>
    </lineage>
</organism>
<feature type="compositionally biased region" description="Low complexity" evidence="5">
    <location>
        <begin position="138"/>
        <end position="147"/>
    </location>
</feature>
<comment type="subcellular location">
    <subcellularLocation>
        <location evidence="4">Nucleus</location>
    </subcellularLocation>
    <subcellularLocation>
        <location evidence="4">Cytoplasm</location>
    </subcellularLocation>
    <text evidence="4">Nucleus and/or cytoplasm.</text>
</comment>
<dbReference type="EMBL" id="ML978967">
    <property type="protein sequence ID" value="KAF1929072.1"/>
    <property type="molecule type" value="Genomic_DNA"/>
</dbReference>
<keyword evidence="4" id="KW-0963">Cytoplasm</keyword>
<dbReference type="GO" id="GO:0003729">
    <property type="term" value="F:mRNA binding"/>
    <property type="evidence" value="ECO:0007669"/>
    <property type="project" value="TreeGrafter"/>
</dbReference>
<feature type="compositionally biased region" description="Polar residues" evidence="5">
    <location>
        <begin position="45"/>
        <end position="59"/>
    </location>
</feature>
<dbReference type="Gene3D" id="1.25.40.1040">
    <property type="match status" value="1"/>
</dbReference>
<feature type="region of interest" description="Disordered" evidence="5">
    <location>
        <begin position="892"/>
        <end position="942"/>
    </location>
</feature>
<dbReference type="GO" id="GO:0005634">
    <property type="term" value="C:nucleus"/>
    <property type="evidence" value="ECO:0007669"/>
    <property type="project" value="UniProtKB-SubCell"/>
</dbReference>
<dbReference type="InterPro" id="IPR011990">
    <property type="entry name" value="TPR-like_helical_dom_sf"/>
</dbReference>
<dbReference type="SMART" id="SM00386">
    <property type="entry name" value="HAT"/>
    <property type="match status" value="6"/>
</dbReference>
<dbReference type="InterPro" id="IPR045243">
    <property type="entry name" value="Rna14-like"/>
</dbReference>
<keyword evidence="8" id="KW-1185">Reference proteome</keyword>
<dbReference type="GO" id="GO:0180010">
    <property type="term" value="P:co-transcriptional mRNA 3'-end processing, cleavage and polyadenylation pathway"/>
    <property type="evidence" value="ECO:0007669"/>
    <property type="project" value="UniProtKB-UniRule"/>
</dbReference>
<dbReference type="Gene3D" id="1.25.40.10">
    <property type="entry name" value="Tetratricopeptide repeat domain"/>
    <property type="match status" value="1"/>
</dbReference>
<evidence type="ECO:0000256" key="2">
    <source>
        <dbReference type="ARBA" id="ARBA00022737"/>
    </source>
</evidence>
<feature type="region of interest" description="Disordered" evidence="5">
    <location>
        <begin position="631"/>
        <end position="651"/>
    </location>
</feature>
<feature type="compositionally biased region" description="Low complexity" evidence="5">
    <location>
        <begin position="19"/>
        <end position="32"/>
    </location>
</feature>
<dbReference type="PANTHER" id="PTHR19980">
    <property type="entry name" value="RNA CLEAVAGE STIMULATION FACTOR"/>
    <property type="match status" value="1"/>
</dbReference>
<dbReference type="SUPFAM" id="SSF48452">
    <property type="entry name" value="TPR-like"/>
    <property type="match status" value="2"/>
</dbReference>
<proteinExistence type="predicted"/>
<sequence length="1053" mass="116561">MADDAELAFIRSQEQEYDPSAAWPAADEQAPADSAEEEYDPANVDTAQEPAQSEQSASMPESAANLPPSADNQGENGVKPVSAETSAAPTPAKQPRTIGGFVDESEDEEEEPVAAPKMAATAPLRASEAAETPQRSVTNTPNNTLPTPDVQLHSAQDQGASSVSASVAVNEPAPSIASVPVNGTTPVPDATKPADLLTIDAARQATASVTPAPLSASLPKARLPQDTIGILNDRVQEDPRGDIEAWLNLINEQRKRHKHDEARDVFNRFLEQFPTAGEVWVDYINFETELDELPRVEQLFGKAVQNGAYVPVFQSYIDFVRRRFNLTNDASGKSRETIVMAYEFVLDQVGIDTDAGKLWIDYIELQKSAPGVLGGTNWQDMQKMDTLRKLYQRAVSIPTGATLEIWRDYDRFEMGLNKVTGRKNLQEKSPSYMTARSAINVLDNNITRGINKTTLPRLPPAPGFDGYDEYTNQVKLWKQWIQWEKSDPLECAIDDRALYNKRVLHIYRGALRSLRFWPELWYEAAEWCYESSLQADGDKFLDDGIKANPESCLLAFKKGNQVELSTDFEEGQAGLVAKGNAVKKPYMDLLNTLYDLTAKTKKREEHSVARAREAFDAQKAADDAARAIVQNNAEDADEDDEAEATRRAQEKEAAFNAQVHAISAGYNAQTLTLKKTLTFAWIALMQATRRVQGKGGNNSEVTGFRGIFTEARRKGKLLSEAYVASAQIEHHCYQDPAAGKIFERGMKLFPEDEQFALEYIKHLITLNDSTNARAVFETIVGKLTAKPENVPRTKPLFLFFHEYEARFGELAQITKMEQRMATLFPEDPQLQRFSRRFASPTFDPMTVRPIISPRTQMKPVMPIMPSIRPSIEETMPNAPSQVQVQEQRIASPAPNVNSPHFTNLPMTTNSPKRPLEDADDSAPPRKLARGESPLKGAAGRRLDAARRNMAASGSTPIGLPQGPAPLPREINFLLGIIPAAHTYRETRFKPEGLVNMLRNITAIPIPALPGHTQVPPSQRWGTTATTAQQLQSIQEKYGNQGMQPPPGGHAWPQ</sequence>
<protein>
    <recommendedName>
        <fullName evidence="4">mRNA 3'-end-processing protein RNA14</fullName>
    </recommendedName>
</protein>
<evidence type="ECO:0000256" key="4">
    <source>
        <dbReference type="RuleBase" id="RU369035"/>
    </source>
</evidence>
<dbReference type="GO" id="GO:0005737">
    <property type="term" value="C:cytoplasm"/>
    <property type="evidence" value="ECO:0007669"/>
    <property type="project" value="UniProtKB-SubCell"/>
</dbReference>
<dbReference type="Proteomes" id="UP000800082">
    <property type="component" value="Unassembled WGS sequence"/>
</dbReference>
<gene>
    <name evidence="7" type="ORF">M421DRAFT_420299</name>
</gene>
<keyword evidence="4" id="KW-0507">mRNA processing</keyword>
<evidence type="ECO:0000313" key="8">
    <source>
        <dbReference type="Proteomes" id="UP000800082"/>
    </source>
</evidence>
<feature type="compositionally biased region" description="Acidic residues" evidence="5">
    <location>
        <begin position="103"/>
        <end position="112"/>
    </location>
</feature>
<reference evidence="7" key="1">
    <citation type="journal article" date="2020" name="Stud. Mycol.">
        <title>101 Dothideomycetes genomes: a test case for predicting lifestyles and emergence of pathogens.</title>
        <authorList>
            <person name="Haridas S."/>
            <person name="Albert R."/>
            <person name="Binder M."/>
            <person name="Bloem J."/>
            <person name="Labutti K."/>
            <person name="Salamov A."/>
            <person name="Andreopoulos B."/>
            <person name="Baker S."/>
            <person name="Barry K."/>
            <person name="Bills G."/>
            <person name="Bluhm B."/>
            <person name="Cannon C."/>
            <person name="Castanera R."/>
            <person name="Culley D."/>
            <person name="Daum C."/>
            <person name="Ezra D."/>
            <person name="Gonzalez J."/>
            <person name="Henrissat B."/>
            <person name="Kuo A."/>
            <person name="Liang C."/>
            <person name="Lipzen A."/>
            <person name="Lutzoni F."/>
            <person name="Magnuson J."/>
            <person name="Mondo S."/>
            <person name="Nolan M."/>
            <person name="Ohm R."/>
            <person name="Pangilinan J."/>
            <person name="Park H.-J."/>
            <person name="Ramirez L."/>
            <person name="Alfaro M."/>
            <person name="Sun H."/>
            <person name="Tritt A."/>
            <person name="Yoshinaga Y."/>
            <person name="Zwiers L.-H."/>
            <person name="Turgeon B."/>
            <person name="Goodwin S."/>
            <person name="Spatafora J."/>
            <person name="Crous P."/>
            <person name="Grigoriev I."/>
        </authorList>
    </citation>
    <scope>NUCLEOTIDE SEQUENCE</scope>
    <source>
        <strain evidence="7">CBS 183.55</strain>
    </source>
</reference>
<dbReference type="InterPro" id="IPR008847">
    <property type="entry name" value="Suf"/>
</dbReference>
<keyword evidence="2" id="KW-0677">Repeat</keyword>
<dbReference type="OrthoDB" id="26282at2759"/>
<keyword evidence="3 4" id="KW-0539">Nucleus</keyword>
<dbReference type="InterPro" id="IPR003107">
    <property type="entry name" value="HAT"/>
</dbReference>
<evidence type="ECO:0000256" key="5">
    <source>
        <dbReference type="SAM" id="MobiDB-lite"/>
    </source>
</evidence>
<feature type="region of interest" description="Disordered" evidence="5">
    <location>
        <begin position="1"/>
        <end position="147"/>
    </location>
</feature>
<evidence type="ECO:0000313" key="7">
    <source>
        <dbReference type="EMBL" id="KAF1929072.1"/>
    </source>
</evidence>
<evidence type="ECO:0000256" key="3">
    <source>
        <dbReference type="ARBA" id="ARBA00023242"/>
    </source>
</evidence>
<dbReference type="AlphaFoldDB" id="A0A6A5RMS9"/>
<dbReference type="GeneID" id="54350096"/>
<evidence type="ECO:0000259" key="6">
    <source>
        <dbReference type="Pfam" id="PF05843"/>
    </source>
</evidence>
<feature type="domain" description="Suppressor of forked" evidence="6">
    <location>
        <begin position="227"/>
        <end position="847"/>
    </location>
</feature>